<evidence type="ECO:0000256" key="1">
    <source>
        <dbReference type="SAM" id="MobiDB-lite"/>
    </source>
</evidence>
<sequence length="291" mass="31914">MAKKKNSGASATATGSSKPRGLASGEGSSEGIKVSESQLNWREAMDAGSSQLVVRDQNQPASANNLKRPTVGKKKDEESEPDEEDEDSGSDDEDVPLPALKSRNGAYQLVKSLRAMNDRQRSVVTEMGFGLLFRLDAPKELPMKLCYSLLENFEPKTCELILTNGSRLHVEAADVEPVLGLRSGRVLIERKTRGETVDLVEKWRLLYKDGKANRTATSVIDSMLARADGDVWFKRLFLIALSACLMDVASNGYVSTGIMGNFEDPDNVVNLDWGGVCNKMPRGPHHNLEEE</sequence>
<evidence type="ECO:0000313" key="2">
    <source>
        <dbReference type="EMBL" id="KAL3655911.1"/>
    </source>
</evidence>
<proteinExistence type="predicted"/>
<dbReference type="AlphaFoldDB" id="A0ABD3ENX5"/>
<feature type="compositionally biased region" description="Polar residues" evidence="1">
    <location>
        <begin position="48"/>
        <end position="67"/>
    </location>
</feature>
<feature type="compositionally biased region" description="Low complexity" evidence="1">
    <location>
        <begin position="7"/>
        <end position="17"/>
    </location>
</feature>
<protein>
    <submittedName>
        <fullName evidence="2">Uncharacterized protein</fullName>
    </submittedName>
</protein>
<name>A0ABD3ENX5_9LAMI</name>
<reference evidence="3" key="1">
    <citation type="journal article" date="2024" name="IScience">
        <title>Strigolactones Initiate the Formation of Haustorium-like Structures in Castilleja.</title>
        <authorList>
            <person name="Buerger M."/>
            <person name="Peterson D."/>
            <person name="Chory J."/>
        </authorList>
    </citation>
    <scope>NUCLEOTIDE SEQUENCE [LARGE SCALE GENOMIC DNA]</scope>
</reference>
<dbReference type="EMBL" id="JAVIJP010000001">
    <property type="protein sequence ID" value="KAL3655911.1"/>
    <property type="molecule type" value="Genomic_DNA"/>
</dbReference>
<dbReference type="Proteomes" id="UP001632038">
    <property type="component" value="Unassembled WGS sequence"/>
</dbReference>
<evidence type="ECO:0000313" key="3">
    <source>
        <dbReference type="Proteomes" id="UP001632038"/>
    </source>
</evidence>
<feature type="compositionally biased region" description="Acidic residues" evidence="1">
    <location>
        <begin position="78"/>
        <end position="95"/>
    </location>
</feature>
<organism evidence="2 3">
    <name type="scientific">Castilleja foliolosa</name>
    <dbReference type="NCBI Taxonomy" id="1961234"/>
    <lineage>
        <taxon>Eukaryota</taxon>
        <taxon>Viridiplantae</taxon>
        <taxon>Streptophyta</taxon>
        <taxon>Embryophyta</taxon>
        <taxon>Tracheophyta</taxon>
        <taxon>Spermatophyta</taxon>
        <taxon>Magnoliopsida</taxon>
        <taxon>eudicotyledons</taxon>
        <taxon>Gunneridae</taxon>
        <taxon>Pentapetalae</taxon>
        <taxon>asterids</taxon>
        <taxon>lamiids</taxon>
        <taxon>Lamiales</taxon>
        <taxon>Orobanchaceae</taxon>
        <taxon>Pedicularideae</taxon>
        <taxon>Castillejinae</taxon>
        <taxon>Castilleja</taxon>
    </lineage>
</organism>
<feature type="region of interest" description="Disordered" evidence="1">
    <location>
        <begin position="1"/>
        <end position="101"/>
    </location>
</feature>
<gene>
    <name evidence="2" type="ORF">CASFOL_000307</name>
</gene>
<keyword evidence="3" id="KW-1185">Reference proteome</keyword>
<comment type="caution">
    <text evidence="2">The sequence shown here is derived from an EMBL/GenBank/DDBJ whole genome shotgun (WGS) entry which is preliminary data.</text>
</comment>
<accession>A0ABD3ENX5</accession>
<dbReference type="PANTHER" id="PTHR34835">
    <property type="entry name" value="OS07G0283600 PROTEIN-RELATED"/>
    <property type="match status" value="1"/>
</dbReference>